<accession>A0A1F4UVJ7</accession>
<evidence type="ECO:0000313" key="1">
    <source>
        <dbReference type="EMBL" id="OGC48984.1"/>
    </source>
</evidence>
<evidence type="ECO:0000313" key="2">
    <source>
        <dbReference type="Proteomes" id="UP000177458"/>
    </source>
</evidence>
<sequence length="664" mass="73194">MIKTMPSKFIRIFKFSSVFAVFLTEIFLFHRNALAVDITPPSTTYVQTPSSPNGDNNWYVTPVQFDLTATDLESGVKEINYRINEGVWQKISFSDTLNLVQNPSFETAGGTTSGLASWDATLIDSQITYSQDITQYAPDFQIASAKIVSTIGSGIWQGINNRNYFAVANSYENMTASAWVKTSNVNENAYFKIYAITQDQYGAQTNVLMGQSAFLSGTTNWTKLTLNFNINVANVIGVYMDIGFTGAGTVWADAVSISSAALPTTTSFTVGTDKEDSNVEFYSVDFAGNTETYFCTTPQKNCITFKLDQTPPGNWNNSGAFRGLFGNDHQLYVYTNVQDPVSGISTLTDKYQYMTDKNPGSFGKFADLLNCNSAWKPNVWVTLISPPFIPGVESAYLLTQKTEFCNNDWKTCKVVRFYSEDMAGNSTTKDFCINGPWISVAGEGGVRSNTNIDMLSEAAEDNTDGLIEVGGTLIDFFSSSRNWEMKNSPAPTTVNYDDFDNTLTNKVTITNGELNASTGVYKINGNFTIDNQALPTGFSSAVFNQIVFIDGDLTIDAELNLSPSSTLLIIVSGNVNIHKSVDLIDAAIMTDGNFDTAYNVTEGEANNTLELHGVFSANKFIFKRTLQGTNNSNIPSESFIYEPKYLIQLRDLYGLYSVKWLRTN</sequence>
<organism evidence="1 2">
    <name type="scientific">candidate division WWE3 bacterium RIFCSPLOWO2_01_FULL_37_15</name>
    <dbReference type="NCBI Taxonomy" id="1802622"/>
    <lineage>
        <taxon>Bacteria</taxon>
        <taxon>Katanobacteria</taxon>
    </lineage>
</organism>
<protein>
    <submittedName>
        <fullName evidence="1">Uncharacterized protein</fullName>
    </submittedName>
</protein>
<comment type="caution">
    <text evidence="1">The sequence shown here is derived from an EMBL/GenBank/DDBJ whole genome shotgun (WGS) entry which is preliminary data.</text>
</comment>
<dbReference type="Proteomes" id="UP000177458">
    <property type="component" value="Unassembled WGS sequence"/>
</dbReference>
<proteinExistence type="predicted"/>
<reference evidence="1 2" key="1">
    <citation type="journal article" date="2016" name="Nat. Commun.">
        <title>Thousands of microbial genomes shed light on interconnected biogeochemical processes in an aquifer system.</title>
        <authorList>
            <person name="Anantharaman K."/>
            <person name="Brown C.T."/>
            <person name="Hug L.A."/>
            <person name="Sharon I."/>
            <person name="Castelle C.J."/>
            <person name="Probst A.J."/>
            <person name="Thomas B.C."/>
            <person name="Singh A."/>
            <person name="Wilkins M.J."/>
            <person name="Karaoz U."/>
            <person name="Brodie E.L."/>
            <person name="Williams K.H."/>
            <person name="Hubbard S.S."/>
            <person name="Banfield J.F."/>
        </authorList>
    </citation>
    <scope>NUCLEOTIDE SEQUENCE [LARGE SCALE GENOMIC DNA]</scope>
</reference>
<dbReference type="EMBL" id="MEVF01000029">
    <property type="protein sequence ID" value="OGC48984.1"/>
    <property type="molecule type" value="Genomic_DNA"/>
</dbReference>
<gene>
    <name evidence="1" type="ORF">A3A69_01805</name>
</gene>
<name>A0A1F4UVJ7_UNCKA</name>
<dbReference type="AlphaFoldDB" id="A0A1F4UVJ7"/>
<dbReference type="Gene3D" id="2.60.120.260">
    <property type="entry name" value="Galactose-binding domain-like"/>
    <property type="match status" value="1"/>
</dbReference>